<dbReference type="Proteomes" id="UP000594791">
    <property type="component" value="Chromosome"/>
</dbReference>
<gene>
    <name evidence="1" type="ORF">I6G77_18060</name>
</gene>
<sequence>MNKIEISKPLAVVNIHRVENKYDYLVTLLYENGQLLAQTITPIYQPEDIAHKLREVVYVNCDRETTFDVWTSGDLVYTQMLAEPDILCELRPEGDTVETTRAITDPIVLSALSDLYHVEGDKVYVKSPAKWEVALIKILNKVTDFLNGITNKLQTGKGEF</sequence>
<dbReference type="RefSeq" id="WP_052495865.1">
    <property type="nucleotide sequence ID" value="NZ_CP065739.1"/>
</dbReference>
<evidence type="ECO:0000313" key="2">
    <source>
        <dbReference type="Proteomes" id="UP000594791"/>
    </source>
</evidence>
<dbReference type="EMBL" id="CP065739">
    <property type="protein sequence ID" value="QPR75991.1"/>
    <property type="molecule type" value="Genomic_DNA"/>
</dbReference>
<organism evidence="1 2">
    <name type="scientific">Bacillus tropicus</name>
    <dbReference type="NCBI Taxonomy" id="2026188"/>
    <lineage>
        <taxon>Bacteria</taxon>
        <taxon>Bacillati</taxon>
        <taxon>Bacillota</taxon>
        <taxon>Bacilli</taxon>
        <taxon>Bacillales</taxon>
        <taxon>Bacillaceae</taxon>
        <taxon>Bacillus</taxon>
        <taxon>Bacillus cereus group</taxon>
    </lineage>
</organism>
<keyword evidence="2" id="KW-1185">Reference proteome</keyword>
<reference evidence="1 2" key="1">
    <citation type="submission" date="2020-12" db="EMBL/GenBank/DDBJ databases">
        <title>FDA dAtabase for Regulatory Grade micrObial Sequences (FDA-ARGOS): Supporting development and validation of Infectious Disease Dx tests.</title>
        <authorList>
            <person name="Nelson B."/>
            <person name="Plummer A."/>
            <person name="Tallon L."/>
            <person name="Sadzewicz L."/>
            <person name="Zhao X."/>
            <person name="Boylan J."/>
            <person name="Ott S."/>
            <person name="Bowen H."/>
            <person name="Vavikolanu K."/>
            <person name="Mehta A."/>
            <person name="Aluvathingal J."/>
            <person name="Nadendla S."/>
            <person name="Myers T."/>
            <person name="Yan Y."/>
            <person name="Sichtig H."/>
        </authorList>
    </citation>
    <scope>NUCLEOTIDE SEQUENCE [LARGE SCALE GENOMIC DNA]</scope>
    <source>
        <strain evidence="1 2">FDAARGOS_920</strain>
    </source>
</reference>
<proteinExistence type="predicted"/>
<evidence type="ECO:0008006" key="3">
    <source>
        <dbReference type="Google" id="ProtNLM"/>
    </source>
</evidence>
<name>A0A7T2QC79_9BACI</name>
<protein>
    <recommendedName>
        <fullName evidence="3">DUF2442 domain-containing protein</fullName>
    </recommendedName>
</protein>
<accession>A0A7T2QC79</accession>
<evidence type="ECO:0000313" key="1">
    <source>
        <dbReference type="EMBL" id="QPR75991.1"/>
    </source>
</evidence>